<reference evidence="2 4" key="3">
    <citation type="submission" date="2024-08" db="EMBL/GenBank/DDBJ databases">
        <authorList>
            <person name="Wei W."/>
        </authorList>
    </citation>
    <scope>NUCLEOTIDE SEQUENCE [LARGE SCALE GENOMIC DNA]</scope>
    <source>
        <strain evidence="2 4">XU2</strain>
    </source>
</reference>
<gene>
    <name evidence="2" type="ORF">ACD591_11175</name>
    <name evidence="1" type="ORF">FOE74_16320</name>
</gene>
<name>A0A5M8Q6X4_9BACT</name>
<organism evidence="1 3">
    <name type="scientific">Rufibacter glacialis</name>
    <dbReference type="NCBI Taxonomy" id="1259555"/>
    <lineage>
        <taxon>Bacteria</taxon>
        <taxon>Pseudomonadati</taxon>
        <taxon>Bacteroidota</taxon>
        <taxon>Cytophagia</taxon>
        <taxon>Cytophagales</taxon>
        <taxon>Hymenobacteraceae</taxon>
        <taxon>Rufibacter</taxon>
    </lineage>
</organism>
<evidence type="ECO:0000313" key="3">
    <source>
        <dbReference type="Proteomes" id="UP000323866"/>
    </source>
</evidence>
<dbReference type="EMBL" id="JBGOGF010000005">
    <property type="protein sequence ID" value="MFA1771855.1"/>
    <property type="molecule type" value="Genomic_DNA"/>
</dbReference>
<sequence>MDYDPATDVVVVAYPDLHGYLLPEIKHTITQIVEVIKNYDIKKLLLDSTKTVISVPDEESRYISTSLASGFSLTRLQKVARLQSHSQEVEVRAEQNIEHIQATQKLPFQLRTFNDRGAAMDWLKEGNWPVPSTV</sequence>
<reference evidence="1 3" key="2">
    <citation type="submission" date="2019-09" db="EMBL/GenBank/DDBJ databases">
        <title>A bacterium isolated from glacier soil.</title>
        <authorList>
            <person name="Liu Q."/>
        </authorList>
    </citation>
    <scope>NUCLEOTIDE SEQUENCE [LARGE SCALE GENOMIC DNA]</scope>
    <source>
        <strain evidence="1 3">MDT1-10-3</strain>
    </source>
</reference>
<dbReference type="OrthoDB" id="852207at2"/>
<dbReference type="RefSeq" id="WP_149099706.1">
    <property type="nucleotide sequence ID" value="NZ_BMMG01000006.1"/>
</dbReference>
<evidence type="ECO:0000313" key="2">
    <source>
        <dbReference type="EMBL" id="MFA1771855.1"/>
    </source>
</evidence>
<evidence type="ECO:0000313" key="4">
    <source>
        <dbReference type="Proteomes" id="UP001570846"/>
    </source>
</evidence>
<dbReference type="EMBL" id="VKKZ01000023">
    <property type="protein sequence ID" value="KAA6431685.1"/>
    <property type="molecule type" value="Genomic_DNA"/>
</dbReference>
<comment type="caution">
    <text evidence="1">The sequence shown here is derived from an EMBL/GenBank/DDBJ whole genome shotgun (WGS) entry which is preliminary data.</text>
</comment>
<protein>
    <recommendedName>
        <fullName evidence="5">STAS/SEC14 domain-containing protein</fullName>
    </recommendedName>
</protein>
<dbReference type="Proteomes" id="UP000323866">
    <property type="component" value="Unassembled WGS sequence"/>
</dbReference>
<reference evidence="1 3" key="1">
    <citation type="submission" date="2019-07" db="EMBL/GenBank/DDBJ databases">
        <authorList>
            <person name="Qu J.-H."/>
        </authorList>
    </citation>
    <scope>NUCLEOTIDE SEQUENCE [LARGE SCALE GENOMIC DNA]</scope>
    <source>
        <strain evidence="1 3">MDT1-10-3</strain>
    </source>
</reference>
<dbReference type="AlphaFoldDB" id="A0A5M8Q6X4"/>
<proteinExistence type="predicted"/>
<dbReference type="Proteomes" id="UP001570846">
    <property type="component" value="Unassembled WGS sequence"/>
</dbReference>
<evidence type="ECO:0008006" key="5">
    <source>
        <dbReference type="Google" id="ProtNLM"/>
    </source>
</evidence>
<keyword evidence="4" id="KW-1185">Reference proteome</keyword>
<accession>A0A5M8Q6X4</accession>
<evidence type="ECO:0000313" key="1">
    <source>
        <dbReference type="EMBL" id="KAA6431685.1"/>
    </source>
</evidence>